<reference evidence="2 3" key="1">
    <citation type="submission" date="2019-01" db="EMBL/GenBank/DDBJ databases">
        <authorList>
            <person name="Chen W.-M."/>
        </authorList>
    </citation>
    <scope>NUCLEOTIDE SEQUENCE [LARGE SCALE GENOMIC DNA]</scope>
    <source>
        <strain evidence="2 3">TER-1</strain>
    </source>
</reference>
<dbReference type="AlphaFoldDB" id="A0A437PGX7"/>
<dbReference type="RefSeq" id="WP_127726760.1">
    <property type="nucleotide sequence ID" value="NZ_SACP01000001.1"/>
</dbReference>
<dbReference type="Proteomes" id="UP000286997">
    <property type="component" value="Unassembled WGS sequence"/>
</dbReference>
<organism evidence="2 3">
    <name type="scientific">Methylobacterium oryzihabitans</name>
    <dbReference type="NCBI Taxonomy" id="2499852"/>
    <lineage>
        <taxon>Bacteria</taxon>
        <taxon>Pseudomonadati</taxon>
        <taxon>Pseudomonadota</taxon>
        <taxon>Alphaproteobacteria</taxon>
        <taxon>Hyphomicrobiales</taxon>
        <taxon>Methylobacteriaceae</taxon>
        <taxon>Methylobacterium</taxon>
    </lineage>
</organism>
<proteinExistence type="predicted"/>
<accession>A0A437PGX7</accession>
<dbReference type="EMBL" id="SACP01000001">
    <property type="protein sequence ID" value="RVU21518.1"/>
    <property type="molecule type" value="Genomic_DNA"/>
</dbReference>
<feature type="signal peptide" evidence="1">
    <location>
        <begin position="1"/>
        <end position="22"/>
    </location>
</feature>
<sequence length="123" mass="13251">MRRTTPALLIALLPLAAAPALAGGLPVDETTYIERSLERDGALTVEHPPVRRNPWGRRNGSSAEIAGGCREGGLVRRYDETGAVIVRQREICDSIAPRTLNPGEVDPRPAWPVVPLAVVRARG</sequence>
<name>A0A437PGX7_9HYPH</name>
<gene>
    <name evidence="2" type="ORF">EOE48_00195</name>
</gene>
<dbReference type="OrthoDB" id="7996083at2"/>
<protein>
    <submittedName>
        <fullName evidence="2">Uncharacterized protein</fullName>
    </submittedName>
</protein>
<comment type="caution">
    <text evidence="2">The sequence shown here is derived from an EMBL/GenBank/DDBJ whole genome shotgun (WGS) entry which is preliminary data.</text>
</comment>
<keyword evidence="1" id="KW-0732">Signal</keyword>
<evidence type="ECO:0000313" key="2">
    <source>
        <dbReference type="EMBL" id="RVU21518.1"/>
    </source>
</evidence>
<feature type="chain" id="PRO_5019042355" evidence="1">
    <location>
        <begin position="23"/>
        <end position="123"/>
    </location>
</feature>
<keyword evidence="3" id="KW-1185">Reference proteome</keyword>
<evidence type="ECO:0000313" key="3">
    <source>
        <dbReference type="Proteomes" id="UP000286997"/>
    </source>
</evidence>
<evidence type="ECO:0000256" key="1">
    <source>
        <dbReference type="SAM" id="SignalP"/>
    </source>
</evidence>